<name>A0A1G9AHC7_9RHOB</name>
<dbReference type="AlphaFoldDB" id="A0A1G9AHC7"/>
<organism evidence="1 2">
    <name type="scientific">Meinhardsimonia xiamenensis</name>
    <dbReference type="NCBI Taxonomy" id="990712"/>
    <lineage>
        <taxon>Bacteria</taxon>
        <taxon>Pseudomonadati</taxon>
        <taxon>Pseudomonadota</taxon>
        <taxon>Alphaproteobacteria</taxon>
        <taxon>Rhodobacterales</taxon>
        <taxon>Paracoccaceae</taxon>
        <taxon>Meinhardsimonia</taxon>
    </lineage>
</organism>
<dbReference type="OrthoDB" id="9800876at2"/>
<sequence>MSRVYSIEELVAAIPGLTVARLRRLEASEVVRPMITDDAAPAYRAVDRARLELACHLGEVFDLNEDALGLVMDLVDRMHGLHAELDALLRAVAEQPEAVRRELGAAFLRHRWGRVE</sequence>
<reference evidence="2" key="1">
    <citation type="submission" date="2016-10" db="EMBL/GenBank/DDBJ databases">
        <authorList>
            <person name="Varghese N."/>
            <person name="Submissions S."/>
        </authorList>
    </citation>
    <scope>NUCLEOTIDE SEQUENCE [LARGE SCALE GENOMIC DNA]</scope>
    <source>
        <strain evidence="2">CGMCC 1.10789</strain>
    </source>
</reference>
<protein>
    <submittedName>
        <fullName evidence="1">Chaperone modulatory protein CbpM</fullName>
    </submittedName>
</protein>
<dbReference type="Proteomes" id="UP000199328">
    <property type="component" value="Unassembled WGS sequence"/>
</dbReference>
<dbReference type="Gene3D" id="1.10.1660.10">
    <property type="match status" value="1"/>
</dbReference>
<dbReference type="RefSeq" id="WP_092498634.1">
    <property type="nucleotide sequence ID" value="NZ_FNFV01000002.1"/>
</dbReference>
<evidence type="ECO:0000313" key="2">
    <source>
        <dbReference type="Proteomes" id="UP000199328"/>
    </source>
</evidence>
<dbReference type="EMBL" id="FNFV01000002">
    <property type="protein sequence ID" value="SDK25960.1"/>
    <property type="molecule type" value="Genomic_DNA"/>
</dbReference>
<proteinExistence type="predicted"/>
<dbReference type="STRING" id="990712.SAMN05216257_102114"/>
<keyword evidence="2" id="KW-1185">Reference proteome</keyword>
<evidence type="ECO:0000313" key="1">
    <source>
        <dbReference type="EMBL" id="SDK25960.1"/>
    </source>
</evidence>
<gene>
    <name evidence="1" type="ORF">SAMN05216257_102114</name>
</gene>
<accession>A0A1G9AHC7</accession>